<dbReference type="AlphaFoldDB" id="A0A7H9CMK8"/>
<protein>
    <submittedName>
        <fullName evidence="1">Uncharacterized protein</fullName>
    </submittedName>
</protein>
<sequence>MKQVTMINASLPVLIEVLEKTSWWRYNLRFGTRIVSTKSQKSLEVGAKYYANIRTQSGGIININSLFKRPDGVGLNDALSLVERVFASISYEQKQANFNTQNFKNMQNPQNADFSWLFDEIKNRLLACKSVSDFEILCDMLLALKNGVISLPFAYDGFYCLAQMRAFSNALELYLLFGKFAPLIVRVRDGAFIGVATPYDSFSALLAKELKCEVFQAQIMPFYSQNSGIFNLKG</sequence>
<dbReference type="EMBL" id="CP049075">
    <property type="protein sequence ID" value="QLI05464.1"/>
    <property type="molecule type" value="Genomic_DNA"/>
</dbReference>
<reference evidence="1 2" key="1">
    <citation type="submission" date="2020-02" db="EMBL/GenBank/DDBJ databases">
        <title>Complete genome sequence of the novel Campylobacter species Candidatus Campylobacter infans.</title>
        <authorList>
            <person name="Duim B."/>
            <person name="Zomer A."/>
            <person name="van der Graaf L."/>
            <person name="Wagenaar J."/>
        </authorList>
    </citation>
    <scope>NUCLEOTIDE SEQUENCE [LARGE SCALE GENOMIC DNA]</scope>
    <source>
        <strain evidence="1 2">19S00001</strain>
    </source>
</reference>
<name>A0A7H9CMK8_9BACT</name>
<dbReference type="KEGG" id="cinf:CINF_0959"/>
<keyword evidence="2" id="KW-1185">Reference proteome</keyword>
<proteinExistence type="predicted"/>
<dbReference type="Proteomes" id="UP000509414">
    <property type="component" value="Chromosome"/>
</dbReference>
<evidence type="ECO:0000313" key="2">
    <source>
        <dbReference type="Proteomes" id="UP000509414"/>
    </source>
</evidence>
<evidence type="ECO:0000313" key="1">
    <source>
        <dbReference type="EMBL" id="QLI05464.1"/>
    </source>
</evidence>
<gene>
    <name evidence="1" type="ORF">CINF_0959</name>
</gene>
<accession>A0A7H9CMK8</accession>
<organism evidence="1 2">
    <name type="scientific">Candidatus Campylobacter infans</name>
    <dbReference type="NCBI Taxonomy" id="2561898"/>
    <lineage>
        <taxon>Bacteria</taxon>
        <taxon>Pseudomonadati</taxon>
        <taxon>Campylobacterota</taxon>
        <taxon>Epsilonproteobacteria</taxon>
        <taxon>Campylobacterales</taxon>
        <taxon>Campylobacteraceae</taxon>
        <taxon>Campylobacter</taxon>
    </lineage>
</organism>
<dbReference type="RefSeq" id="WP_178696117.1">
    <property type="nucleotide sequence ID" value="NZ_CP049075.1"/>
</dbReference>